<feature type="domain" description="LD-carboxypeptidase N-terminal" evidence="4">
    <location>
        <begin position="13"/>
        <end position="128"/>
    </location>
</feature>
<comment type="caution">
    <text evidence="6">The sequence shown here is derived from an EMBL/GenBank/DDBJ whole genome shotgun (WGS) entry which is preliminary data.</text>
</comment>
<feature type="active site" description="Charge relay system" evidence="3">
    <location>
        <position position="305"/>
    </location>
</feature>
<dbReference type="Gene3D" id="3.50.30.60">
    <property type="entry name" value="LD-carboxypeptidase A C-terminal domain-like"/>
    <property type="match status" value="1"/>
</dbReference>
<dbReference type="EMBL" id="AZRV01000001">
    <property type="protein sequence ID" value="RKO63947.1"/>
    <property type="molecule type" value="Genomic_DNA"/>
</dbReference>
<sequence length="335" mass="37644">MIKYPVFKRGATIGVTATSSGAELHHLLRKAKERMEKRGYRIVLGETVWTQEKAKSASAEKRAAEWTKMMENDEIDLIFPPWGGELLIEILEHIDFDKIKTKWVLGYSDTSTLLLAMTLKTGIATAHGTNFIDLRGEETDETTAMWEKVLSTETGGSITQRSSRKYQRSWQQNDSPCVFHLTEETRWKTVTGQPVKLKGRLLGGCIDVIRHLIGTPYGDVRAFREKHLPGEPILWYMENCELSAADLRRSLVQMKLAGWFDHCAGILFGRSKANEPVEGYTAEDVYRDLSSELGVPIVYDIDCGHQPPQITFVNGAFAEVEAGNGKGVVVQHFKP</sequence>
<accession>A0A420VK03</accession>
<dbReference type="InterPro" id="IPR040449">
    <property type="entry name" value="Peptidase_S66_N"/>
</dbReference>
<dbReference type="Pfam" id="PF02016">
    <property type="entry name" value="Peptidase_S66"/>
    <property type="match status" value="1"/>
</dbReference>
<dbReference type="PIRSF" id="PIRSF028757">
    <property type="entry name" value="LD-carboxypeptidase"/>
    <property type="match status" value="1"/>
</dbReference>
<dbReference type="InterPro" id="IPR027461">
    <property type="entry name" value="Carboxypeptidase_A_C_sf"/>
</dbReference>
<dbReference type="Proteomes" id="UP000286235">
    <property type="component" value="Unassembled WGS sequence"/>
</dbReference>
<evidence type="ECO:0000313" key="7">
    <source>
        <dbReference type="Proteomes" id="UP000286235"/>
    </source>
</evidence>
<organism evidence="6 7">
    <name type="scientific">Caldibacillus debilis GB1</name>
    <dbReference type="NCBI Taxonomy" id="1339248"/>
    <lineage>
        <taxon>Bacteria</taxon>
        <taxon>Bacillati</taxon>
        <taxon>Bacillota</taxon>
        <taxon>Bacilli</taxon>
        <taxon>Bacillales</taxon>
        <taxon>Bacillaceae</taxon>
        <taxon>Caldibacillus</taxon>
    </lineage>
</organism>
<reference evidence="6 7" key="1">
    <citation type="submission" date="2013-12" db="EMBL/GenBank/DDBJ databases">
        <title>Genome and proteome characterization of Caldibacillus debilis GB1 derived from a cellulolytic aero-tolerant co-culture.</title>
        <authorList>
            <person name="Wushke S.T."/>
            <person name="Zhang X."/>
            <person name="Fristensky B."/>
            <person name="Wilkins J.A."/>
            <person name="Levin D.B."/>
            <person name="Sparling R."/>
        </authorList>
    </citation>
    <scope>NUCLEOTIDE SEQUENCE [LARGE SCALE GENOMIC DNA]</scope>
    <source>
        <strain evidence="6 7">GB1</strain>
    </source>
</reference>
<evidence type="ECO:0000313" key="6">
    <source>
        <dbReference type="EMBL" id="RKO63947.1"/>
    </source>
</evidence>
<evidence type="ECO:0000256" key="2">
    <source>
        <dbReference type="ARBA" id="ARBA00022801"/>
    </source>
</evidence>
<dbReference type="CDD" id="cd07062">
    <property type="entry name" value="Peptidase_S66_mccF_like"/>
    <property type="match status" value="1"/>
</dbReference>
<dbReference type="InterPro" id="IPR040921">
    <property type="entry name" value="Peptidase_S66C"/>
</dbReference>
<dbReference type="InterPro" id="IPR003507">
    <property type="entry name" value="S66_fam"/>
</dbReference>
<dbReference type="SUPFAM" id="SSF52317">
    <property type="entry name" value="Class I glutamine amidotransferase-like"/>
    <property type="match status" value="1"/>
</dbReference>
<protein>
    <recommendedName>
        <fullName evidence="8">Muramoyltetrapeptide carboxypeptidase</fullName>
    </recommendedName>
</protein>
<evidence type="ECO:0008006" key="8">
    <source>
        <dbReference type="Google" id="ProtNLM"/>
    </source>
</evidence>
<gene>
    <name evidence="6" type="ORF">Cdeb_02319</name>
</gene>
<feature type="active site" description="Nucleophile" evidence="3">
    <location>
        <position position="108"/>
    </location>
</feature>
<comment type="similarity">
    <text evidence="1">Belongs to the peptidase S66 family.</text>
</comment>
<keyword evidence="2" id="KW-0378">Hydrolase</keyword>
<dbReference type="InterPro" id="IPR029062">
    <property type="entry name" value="Class_I_gatase-like"/>
</dbReference>
<feature type="domain" description="LD-carboxypeptidase C-terminal" evidence="5">
    <location>
        <begin position="198"/>
        <end position="320"/>
    </location>
</feature>
<dbReference type="SUPFAM" id="SSF141986">
    <property type="entry name" value="LD-carboxypeptidase A C-terminal domain-like"/>
    <property type="match status" value="1"/>
</dbReference>
<dbReference type="Pfam" id="PF17676">
    <property type="entry name" value="Peptidase_S66C"/>
    <property type="match status" value="1"/>
</dbReference>
<evidence type="ECO:0000256" key="1">
    <source>
        <dbReference type="ARBA" id="ARBA00010233"/>
    </source>
</evidence>
<name>A0A420VK03_9BACI</name>
<keyword evidence="7" id="KW-1185">Reference proteome</keyword>
<dbReference type="PANTHER" id="PTHR30237">
    <property type="entry name" value="MURAMOYLTETRAPEPTIDE CARBOXYPEPTIDASE"/>
    <property type="match status" value="1"/>
</dbReference>
<feature type="active site" description="Charge relay system" evidence="3">
    <location>
        <position position="238"/>
    </location>
</feature>
<evidence type="ECO:0000256" key="3">
    <source>
        <dbReference type="PIRSR" id="PIRSR028757-1"/>
    </source>
</evidence>
<dbReference type="AlphaFoldDB" id="A0A420VK03"/>
<evidence type="ECO:0000259" key="4">
    <source>
        <dbReference type="Pfam" id="PF02016"/>
    </source>
</evidence>
<dbReference type="PANTHER" id="PTHR30237:SF5">
    <property type="entry name" value="CARBOXYPEPTIDASE VC_A0337-RELATED"/>
    <property type="match status" value="1"/>
</dbReference>
<evidence type="ECO:0000259" key="5">
    <source>
        <dbReference type="Pfam" id="PF17676"/>
    </source>
</evidence>
<dbReference type="InterPro" id="IPR027478">
    <property type="entry name" value="LdcA_N"/>
</dbReference>
<dbReference type="GO" id="GO:0016787">
    <property type="term" value="F:hydrolase activity"/>
    <property type="evidence" value="ECO:0007669"/>
    <property type="project" value="UniProtKB-KW"/>
</dbReference>
<dbReference type="RefSeq" id="WP_120665415.1">
    <property type="nucleotide sequence ID" value="NZ_AZRV01000001.1"/>
</dbReference>
<dbReference type="Gene3D" id="3.40.50.10740">
    <property type="entry name" value="Class I glutamine amidotransferase-like"/>
    <property type="match status" value="1"/>
</dbReference>
<proteinExistence type="inferred from homology"/>